<feature type="compositionally biased region" description="Basic residues" evidence="1">
    <location>
        <begin position="64"/>
        <end position="78"/>
    </location>
</feature>
<feature type="region of interest" description="Disordered" evidence="1">
    <location>
        <begin position="42"/>
        <end position="84"/>
    </location>
</feature>
<organism evidence="2 3">
    <name type="scientific">Phytophthora pseudosyringae</name>
    <dbReference type="NCBI Taxonomy" id="221518"/>
    <lineage>
        <taxon>Eukaryota</taxon>
        <taxon>Sar</taxon>
        <taxon>Stramenopiles</taxon>
        <taxon>Oomycota</taxon>
        <taxon>Peronosporomycetes</taxon>
        <taxon>Peronosporales</taxon>
        <taxon>Peronosporaceae</taxon>
        <taxon>Phytophthora</taxon>
    </lineage>
</organism>
<comment type="caution">
    <text evidence="2">The sequence shown here is derived from an EMBL/GenBank/DDBJ whole genome shotgun (WGS) entry which is preliminary data.</text>
</comment>
<dbReference type="OrthoDB" id="105478at2759"/>
<proteinExistence type="predicted"/>
<keyword evidence="3" id="KW-1185">Reference proteome</keyword>
<dbReference type="AlphaFoldDB" id="A0A8T1VKX9"/>
<name>A0A8T1VKX9_9STRA</name>
<sequence length="418" mass="46693">MSASFCPPVPGFAALGEAWGVAKDRSASSCGGLQTLVAAATRAAAGADREEEEEEAATSGQTPAKKKRVYKKRKSTHTVRKEERQALEGEIQQLEAELDALKLRALGHSGHKDASLRQQMEHNALLRDAVQEQHLVTARTQAMLVGCAQRHSYNVRPTETYIHLAADQAQRFKTLDAMRGAKLHSARRFIVQRSLGLHPTADYLNEERYETPEGDFCNVRFDRTVLRGVAGGVRAVLDALKHAVFNAEIVLSEASGNITIREDDDMDEIKNFSQMKLATQTTRDVLVENNLVHFSELVQADKESDSYALATTDFVDKDDRFPYRPHERLRRDATSIILVTSHTDDPSWKHADSNSYSGHTSSEEDGESVVVMTRWTFTRICHTNLHIPTQALREMRDWSGQVSETILSCVRETLGLHV</sequence>
<dbReference type="Proteomes" id="UP000694044">
    <property type="component" value="Unassembled WGS sequence"/>
</dbReference>
<protein>
    <submittedName>
        <fullName evidence="2">Uncharacterized protein</fullName>
    </submittedName>
</protein>
<gene>
    <name evidence="2" type="ORF">PHYPSEUDO_007820</name>
</gene>
<dbReference type="EMBL" id="JAGDFM010000314">
    <property type="protein sequence ID" value="KAG7380044.1"/>
    <property type="molecule type" value="Genomic_DNA"/>
</dbReference>
<evidence type="ECO:0000256" key="1">
    <source>
        <dbReference type="SAM" id="MobiDB-lite"/>
    </source>
</evidence>
<evidence type="ECO:0000313" key="2">
    <source>
        <dbReference type="EMBL" id="KAG7380044.1"/>
    </source>
</evidence>
<evidence type="ECO:0000313" key="3">
    <source>
        <dbReference type="Proteomes" id="UP000694044"/>
    </source>
</evidence>
<feature type="region of interest" description="Disordered" evidence="1">
    <location>
        <begin position="344"/>
        <end position="363"/>
    </location>
</feature>
<accession>A0A8T1VKX9</accession>
<reference evidence="2" key="1">
    <citation type="submission" date="2021-02" db="EMBL/GenBank/DDBJ databases">
        <authorList>
            <person name="Palmer J.M."/>
        </authorList>
    </citation>
    <scope>NUCLEOTIDE SEQUENCE</scope>
    <source>
        <strain evidence="2">SCRP734</strain>
    </source>
</reference>